<dbReference type="RefSeq" id="WP_263122862.1">
    <property type="nucleotide sequence ID" value="NZ_CP106753.1"/>
</dbReference>
<dbReference type="InterPro" id="IPR013320">
    <property type="entry name" value="ConA-like_dom_sf"/>
</dbReference>
<organism evidence="1 2">
    <name type="scientific">Chitiniphilus purpureus</name>
    <dbReference type="NCBI Taxonomy" id="2981137"/>
    <lineage>
        <taxon>Bacteria</taxon>
        <taxon>Pseudomonadati</taxon>
        <taxon>Pseudomonadota</taxon>
        <taxon>Betaproteobacteria</taxon>
        <taxon>Neisseriales</taxon>
        <taxon>Chitinibacteraceae</taxon>
        <taxon>Chitiniphilus</taxon>
    </lineage>
</organism>
<sequence length="63" mass="6720">MLPPDWVYGGWAASGEIDIMEAVNLKAAGGNTIHGSLHYIGTWPGSTYITFSTVPGSIGRQLR</sequence>
<dbReference type="Gene3D" id="2.60.120.200">
    <property type="match status" value="1"/>
</dbReference>
<accession>A0ABY6DHE9</accession>
<dbReference type="EMBL" id="CP106753">
    <property type="protein sequence ID" value="UXY13653.1"/>
    <property type="molecule type" value="Genomic_DNA"/>
</dbReference>
<name>A0ABY6DHE9_9NEIS</name>
<gene>
    <name evidence="1" type="ORF">N8I74_09990</name>
</gene>
<protein>
    <submittedName>
        <fullName evidence="1">Uncharacterized protein</fullName>
    </submittedName>
</protein>
<dbReference type="Proteomes" id="UP001061302">
    <property type="component" value="Chromosome"/>
</dbReference>
<evidence type="ECO:0000313" key="2">
    <source>
        <dbReference type="Proteomes" id="UP001061302"/>
    </source>
</evidence>
<keyword evidence="2" id="KW-1185">Reference proteome</keyword>
<dbReference type="SUPFAM" id="SSF49899">
    <property type="entry name" value="Concanavalin A-like lectins/glucanases"/>
    <property type="match status" value="1"/>
</dbReference>
<evidence type="ECO:0000313" key="1">
    <source>
        <dbReference type="EMBL" id="UXY13653.1"/>
    </source>
</evidence>
<proteinExistence type="predicted"/>
<reference evidence="1" key="1">
    <citation type="submission" date="2022-10" db="EMBL/GenBank/DDBJ databases">
        <title>Chitiniphilus purpureus sp. nov., a novel chitin-degrading bacterium isolated from crawfish pond sediment.</title>
        <authorList>
            <person name="Li K."/>
        </authorList>
    </citation>
    <scope>NUCLEOTIDE SEQUENCE</scope>
    <source>
        <strain evidence="1">CD1</strain>
    </source>
</reference>